<accession>A0A9D2LYK7</accession>
<dbReference type="SUPFAM" id="SSF50037">
    <property type="entry name" value="C-terminal domain of transcriptional repressors"/>
    <property type="match status" value="1"/>
</dbReference>
<name>A0A9D2LYK7_9FIRM</name>
<dbReference type="Proteomes" id="UP000824214">
    <property type="component" value="Unassembled WGS sequence"/>
</dbReference>
<sequence length="81" mass="9109">MTLQEGNGGSRYKVRKLDLPVELERRLEALGLIEGTTVAVLRKKRRGAMIIKVRGTRFAVGWGISTHITVEPQERRENHGA</sequence>
<dbReference type="SMART" id="SM00899">
    <property type="entry name" value="FeoA"/>
    <property type="match status" value="1"/>
</dbReference>
<evidence type="ECO:0000256" key="1">
    <source>
        <dbReference type="ARBA" id="ARBA00023004"/>
    </source>
</evidence>
<evidence type="ECO:0000313" key="4">
    <source>
        <dbReference type="Proteomes" id="UP000824214"/>
    </source>
</evidence>
<gene>
    <name evidence="3" type="ORF">H9942_05975</name>
</gene>
<reference evidence="3" key="2">
    <citation type="submission" date="2021-04" db="EMBL/GenBank/DDBJ databases">
        <authorList>
            <person name="Gilroy R."/>
        </authorList>
    </citation>
    <scope>NUCLEOTIDE SEQUENCE</scope>
    <source>
        <strain evidence="3">ChiBcolR8-3208</strain>
    </source>
</reference>
<dbReference type="InterPro" id="IPR008988">
    <property type="entry name" value="Transcriptional_repressor_C"/>
</dbReference>
<dbReference type="InterPro" id="IPR038157">
    <property type="entry name" value="FeoA_core_dom"/>
</dbReference>
<dbReference type="InterPro" id="IPR007167">
    <property type="entry name" value="Fe-transptr_FeoA-like"/>
</dbReference>
<dbReference type="Pfam" id="PF04023">
    <property type="entry name" value="FeoA"/>
    <property type="match status" value="1"/>
</dbReference>
<dbReference type="GO" id="GO:0046914">
    <property type="term" value="F:transition metal ion binding"/>
    <property type="evidence" value="ECO:0007669"/>
    <property type="project" value="InterPro"/>
</dbReference>
<dbReference type="Gene3D" id="2.30.30.90">
    <property type="match status" value="1"/>
</dbReference>
<evidence type="ECO:0000313" key="3">
    <source>
        <dbReference type="EMBL" id="HJB37599.1"/>
    </source>
</evidence>
<reference evidence="3" key="1">
    <citation type="journal article" date="2021" name="PeerJ">
        <title>Extensive microbial diversity within the chicken gut microbiome revealed by metagenomics and culture.</title>
        <authorList>
            <person name="Gilroy R."/>
            <person name="Ravi A."/>
            <person name="Getino M."/>
            <person name="Pursley I."/>
            <person name="Horton D.L."/>
            <person name="Alikhan N.F."/>
            <person name="Baker D."/>
            <person name="Gharbi K."/>
            <person name="Hall N."/>
            <person name="Watson M."/>
            <person name="Adriaenssens E.M."/>
            <person name="Foster-Nyarko E."/>
            <person name="Jarju S."/>
            <person name="Secka A."/>
            <person name="Antonio M."/>
            <person name="Oren A."/>
            <person name="Chaudhuri R.R."/>
            <person name="La Ragione R."/>
            <person name="Hildebrand F."/>
            <person name="Pallen M.J."/>
        </authorList>
    </citation>
    <scope>NUCLEOTIDE SEQUENCE</scope>
    <source>
        <strain evidence="3">ChiBcolR8-3208</strain>
    </source>
</reference>
<keyword evidence="1" id="KW-0408">Iron</keyword>
<dbReference type="EMBL" id="DWXZ01000126">
    <property type="protein sequence ID" value="HJB37599.1"/>
    <property type="molecule type" value="Genomic_DNA"/>
</dbReference>
<proteinExistence type="predicted"/>
<evidence type="ECO:0000259" key="2">
    <source>
        <dbReference type="SMART" id="SM00899"/>
    </source>
</evidence>
<dbReference type="PANTHER" id="PTHR43151:SF1">
    <property type="entry name" value="SSR2333 PROTEIN"/>
    <property type="match status" value="1"/>
</dbReference>
<feature type="domain" description="Ferrous iron transporter FeoA-like" evidence="2">
    <location>
        <begin position="1"/>
        <end position="72"/>
    </location>
</feature>
<dbReference type="AlphaFoldDB" id="A0A9D2LYK7"/>
<dbReference type="InterPro" id="IPR053184">
    <property type="entry name" value="FeoA-like"/>
</dbReference>
<organism evidence="3 4">
    <name type="scientific">Candidatus Acutalibacter ornithocaccae</name>
    <dbReference type="NCBI Taxonomy" id="2838416"/>
    <lineage>
        <taxon>Bacteria</taxon>
        <taxon>Bacillati</taxon>
        <taxon>Bacillota</taxon>
        <taxon>Clostridia</taxon>
        <taxon>Eubacteriales</taxon>
        <taxon>Acutalibacteraceae</taxon>
        <taxon>Acutalibacter</taxon>
    </lineage>
</organism>
<dbReference type="PANTHER" id="PTHR43151">
    <property type="entry name" value="FEOA FAMILY PROTEIN"/>
    <property type="match status" value="1"/>
</dbReference>
<protein>
    <submittedName>
        <fullName evidence="3">Ferrous iron transport protein A</fullName>
    </submittedName>
</protein>
<comment type="caution">
    <text evidence="3">The sequence shown here is derived from an EMBL/GenBank/DDBJ whole genome shotgun (WGS) entry which is preliminary data.</text>
</comment>